<dbReference type="EMBL" id="JACIEC010000014">
    <property type="protein sequence ID" value="MBB4145926.1"/>
    <property type="molecule type" value="Genomic_DNA"/>
</dbReference>
<dbReference type="PANTHER" id="PTHR37422">
    <property type="entry name" value="TEICHURONIC ACID BIOSYNTHESIS PROTEIN TUAE"/>
    <property type="match status" value="1"/>
</dbReference>
<feature type="transmembrane region" description="Helical" evidence="5">
    <location>
        <begin position="244"/>
        <end position="263"/>
    </location>
</feature>
<accession>A0A7W6LKI7</accession>
<comment type="subcellular location">
    <subcellularLocation>
        <location evidence="1">Membrane</location>
        <topology evidence="1">Multi-pass membrane protein</topology>
    </subcellularLocation>
</comment>
<evidence type="ECO:0000256" key="2">
    <source>
        <dbReference type="ARBA" id="ARBA00022692"/>
    </source>
</evidence>
<dbReference type="PANTHER" id="PTHR37422:SF23">
    <property type="entry name" value="TEICHURONIC ACID BIOSYNTHESIS PROTEIN TUAE"/>
    <property type="match status" value="1"/>
</dbReference>
<name>A0A7W6LKI7_9HYPH</name>
<evidence type="ECO:0000256" key="1">
    <source>
        <dbReference type="ARBA" id="ARBA00004141"/>
    </source>
</evidence>
<proteinExistence type="predicted"/>
<sequence>MQAIRGGASAQEDGQPLLERVLRTASLCLFILSMIVTLLTHGGVYPAAISVALLLMLASLVITYFTQGVSYSSQRSFYVILGLWAVLFLYGLVQAVPMPSFMPAHPAWDTLSSFGIVADRYLSPSPFHVLSALLTISLPFATALAALLVFRTDHDVDRALRVFGLAGGVLAAFALVQFLLFPKSLMFGEKLFYHDSLTAPFVNRNTAATFYGVTLVALLCQIRLKDLWAFIRHTIDPGRGRRRVKTSVLWVPLASFVTFLALMMTNSRAGIASCAVGLAVFLVGILLVPAPSQAGSGLISSRETKRQRRVFQVTGAMLLVIIAFSVFAGRALLRAEVQGLEDGRFCILPGTLRAIADNVWTGIGPGAFPAYFPAYRDPACGLYGFWELAHNVYLDGFLAFGLIFWVVVAGASVFMIIRLAQGLRQRRSRRPVVWAAIASCFIVGLHSGFDFSVQIPGFSAWWAFFLGLVLTICTNRSKYRKS</sequence>
<feature type="transmembrane region" description="Helical" evidence="5">
    <location>
        <begin position="201"/>
        <end position="224"/>
    </location>
</feature>
<feature type="transmembrane region" description="Helical" evidence="5">
    <location>
        <begin position="269"/>
        <end position="289"/>
    </location>
</feature>
<keyword evidence="3 5" id="KW-1133">Transmembrane helix</keyword>
<feature type="transmembrane region" description="Helical" evidence="5">
    <location>
        <begin position="21"/>
        <end position="39"/>
    </location>
</feature>
<evidence type="ECO:0000259" key="6">
    <source>
        <dbReference type="Pfam" id="PF04932"/>
    </source>
</evidence>
<dbReference type="AlphaFoldDB" id="A0A7W6LKI7"/>
<reference evidence="7 8" key="1">
    <citation type="submission" date="2020-08" db="EMBL/GenBank/DDBJ databases">
        <title>Genomic Encyclopedia of Type Strains, Phase IV (KMG-IV): sequencing the most valuable type-strain genomes for metagenomic binning, comparative biology and taxonomic classification.</title>
        <authorList>
            <person name="Goeker M."/>
        </authorList>
    </citation>
    <scope>NUCLEOTIDE SEQUENCE [LARGE SCALE GENOMIC DNA]</scope>
    <source>
        <strain evidence="7 8">DSM 29514</strain>
    </source>
</reference>
<keyword evidence="8" id="KW-1185">Reference proteome</keyword>
<dbReference type="Pfam" id="PF04932">
    <property type="entry name" value="Wzy_C"/>
    <property type="match status" value="1"/>
</dbReference>
<dbReference type="InterPro" id="IPR051533">
    <property type="entry name" value="WaaL-like"/>
</dbReference>
<evidence type="ECO:0000256" key="3">
    <source>
        <dbReference type="ARBA" id="ARBA00022989"/>
    </source>
</evidence>
<feature type="transmembrane region" description="Helical" evidence="5">
    <location>
        <begin position="455"/>
        <end position="473"/>
    </location>
</feature>
<feature type="transmembrane region" description="Helical" evidence="5">
    <location>
        <begin position="397"/>
        <end position="420"/>
    </location>
</feature>
<evidence type="ECO:0000256" key="4">
    <source>
        <dbReference type="ARBA" id="ARBA00023136"/>
    </source>
</evidence>
<feature type="transmembrane region" description="Helical" evidence="5">
    <location>
        <begin position="310"/>
        <end position="333"/>
    </location>
</feature>
<evidence type="ECO:0000313" key="8">
    <source>
        <dbReference type="Proteomes" id="UP000519897"/>
    </source>
</evidence>
<feature type="transmembrane region" description="Helical" evidence="5">
    <location>
        <begin position="432"/>
        <end position="449"/>
    </location>
</feature>
<organism evidence="7 8">
    <name type="scientific">Rhizobium rhizoryzae</name>
    <dbReference type="NCBI Taxonomy" id="451876"/>
    <lineage>
        <taxon>Bacteria</taxon>
        <taxon>Pseudomonadati</taxon>
        <taxon>Pseudomonadota</taxon>
        <taxon>Alphaproteobacteria</taxon>
        <taxon>Hyphomicrobiales</taxon>
        <taxon>Rhizobiaceae</taxon>
        <taxon>Rhizobium/Agrobacterium group</taxon>
        <taxon>Rhizobium</taxon>
    </lineage>
</organism>
<evidence type="ECO:0000313" key="7">
    <source>
        <dbReference type="EMBL" id="MBB4145926.1"/>
    </source>
</evidence>
<feature type="transmembrane region" description="Helical" evidence="5">
    <location>
        <begin position="162"/>
        <end position="181"/>
    </location>
</feature>
<dbReference type="RefSeq" id="WP_165130571.1">
    <property type="nucleotide sequence ID" value="NZ_CP049248.1"/>
</dbReference>
<feature type="transmembrane region" description="Helical" evidence="5">
    <location>
        <begin position="45"/>
        <end position="65"/>
    </location>
</feature>
<feature type="transmembrane region" description="Helical" evidence="5">
    <location>
        <begin position="129"/>
        <end position="150"/>
    </location>
</feature>
<dbReference type="Proteomes" id="UP000519897">
    <property type="component" value="Unassembled WGS sequence"/>
</dbReference>
<gene>
    <name evidence="7" type="ORF">GGQ72_004492</name>
</gene>
<evidence type="ECO:0000256" key="5">
    <source>
        <dbReference type="SAM" id="Phobius"/>
    </source>
</evidence>
<keyword evidence="4 5" id="KW-0472">Membrane</keyword>
<feature type="domain" description="O-antigen ligase-related" evidence="6">
    <location>
        <begin position="254"/>
        <end position="404"/>
    </location>
</feature>
<keyword evidence="2 5" id="KW-0812">Transmembrane</keyword>
<dbReference type="GO" id="GO:0016020">
    <property type="term" value="C:membrane"/>
    <property type="evidence" value="ECO:0007669"/>
    <property type="project" value="UniProtKB-SubCell"/>
</dbReference>
<protein>
    <recommendedName>
        <fullName evidence="6">O-antigen ligase-related domain-containing protein</fullName>
    </recommendedName>
</protein>
<comment type="caution">
    <text evidence="7">The sequence shown here is derived from an EMBL/GenBank/DDBJ whole genome shotgun (WGS) entry which is preliminary data.</text>
</comment>
<dbReference type="InterPro" id="IPR007016">
    <property type="entry name" value="O-antigen_ligase-rel_domated"/>
</dbReference>
<feature type="transmembrane region" description="Helical" evidence="5">
    <location>
        <begin position="77"/>
        <end position="96"/>
    </location>
</feature>